<dbReference type="InterPro" id="IPR003006">
    <property type="entry name" value="Ig/MHC_CS"/>
</dbReference>
<proteinExistence type="predicted"/>
<accession>A0A7D9I8U6</accession>
<dbReference type="EMBL" id="CACRXK020003828">
    <property type="protein sequence ID" value="CAB4000401.1"/>
    <property type="molecule type" value="Genomic_DNA"/>
</dbReference>
<sequence>MEYACQVFHNNLPAYLSNEIERIQKRAMHVIFPDLSYNDALAETKLSKLERHEGCNDEYLIDYHQTERKITFIIVPRKGSSRRREAAKCVGIAKKILQTPIKPFVPADNSDLVEGHAPSPSPHADDLPINCHLKIVHKCGWDEGMVFVRNFFAFF</sequence>
<organism evidence="1 2">
    <name type="scientific">Paramuricea clavata</name>
    <name type="common">Red gorgonian</name>
    <name type="synonym">Violescent sea-whip</name>
    <dbReference type="NCBI Taxonomy" id="317549"/>
    <lineage>
        <taxon>Eukaryota</taxon>
        <taxon>Metazoa</taxon>
        <taxon>Cnidaria</taxon>
        <taxon>Anthozoa</taxon>
        <taxon>Octocorallia</taxon>
        <taxon>Malacalcyonacea</taxon>
        <taxon>Plexauridae</taxon>
        <taxon>Paramuricea</taxon>
    </lineage>
</organism>
<dbReference type="Proteomes" id="UP001152795">
    <property type="component" value="Unassembled WGS sequence"/>
</dbReference>
<gene>
    <name evidence="1" type="ORF">PACLA_8A050337</name>
</gene>
<evidence type="ECO:0000313" key="1">
    <source>
        <dbReference type="EMBL" id="CAB4000401.1"/>
    </source>
</evidence>
<dbReference type="PROSITE" id="PS00290">
    <property type="entry name" value="IG_MHC"/>
    <property type="match status" value="1"/>
</dbReference>
<reference evidence="1" key="1">
    <citation type="submission" date="2020-04" db="EMBL/GenBank/DDBJ databases">
        <authorList>
            <person name="Alioto T."/>
            <person name="Alioto T."/>
            <person name="Gomez Garrido J."/>
        </authorList>
    </citation>
    <scope>NUCLEOTIDE SEQUENCE</scope>
    <source>
        <strain evidence="1">A484AB</strain>
    </source>
</reference>
<dbReference type="AlphaFoldDB" id="A0A7D9I8U6"/>
<name>A0A7D9I8U6_PARCT</name>
<keyword evidence="2" id="KW-1185">Reference proteome</keyword>
<protein>
    <submittedName>
        <fullName evidence="1">Uncharacterized protein</fullName>
    </submittedName>
</protein>
<evidence type="ECO:0000313" key="2">
    <source>
        <dbReference type="Proteomes" id="UP001152795"/>
    </source>
</evidence>
<comment type="caution">
    <text evidence="1">The sequence shown here is derived from an EMBL/GenBank/DDBJ whole genome shotgun (WGS) entry which is preliminary data.</text>
</comment>